<sequence>MPFYIPTGCRILGSNRKNCRQGHESCNIPFPLAASLPPFLVFPCVPCPSKIKGIDILSAMKSHVFHQNTVLKRKGDVKVKIVCSSGWKGNESWAWHNGRS</sequence>
<accession>A0AAV4SD27</accession>
<evidence type="ECO:0000313" key="1">
    <source>
        <dbReference type="EMBL" id="GIY31096.1"/>
    </source>
</evidence>
<protein>
    <submittedName>
        <fullName evidence="1">Uncharacterized protein</fullName>
    </submittedName>
</protein>
<comment type="caution">
    <text evidence="1">The sequence shown here is derived from an EMBL/GenBank/DDBJ whole genome shotgun (WGS) entry which is preliminary data.</text>
</comment>
<dbReference type="AlphaFoldDB" id="A0AAV4SD27"/>
<evidence type="ECO:0000313" key="2">
    <source>
        <dbReference type="Proteomes" id="UP001054945"/>
    </source>
</evidence>
<keyword evidence="2" id="KW-1185">Reference proteome</keyword>
<proteinExistence type="predicted"/>
<gene>
    <name evidence="1" type="ORF">CEXT_291371</name>
</gene>
<dbReference type="EMBL" id="BPLR01009324">
    <property type="protein sequence ID" value="GIY31096.1"/>
    <property type="molecule type" value="Genomic_DNA"/>
</dbReference>
<reference evidence="1 2" key="1">
    <citation type="submission" date="2021-06" db="EMBL/GenBank/DDBJ databases">
        <title>Caerostris extrusa draft genome.</title>
        <authorList>
            <person name="Kono N."/>
            <person name="Arakawa K."/>
        </authorList>
    </citation>
    <scope>NUCLEOTIDE SEQUENCE [LARGE SCALE GENOMIC DNA]</scope>
</reference>
<name>A0AAV4SD27_CAEEX</name>
<organism evidence="1 2">
    <name type="scientific">Caerostris extrusa</name>
    <name type="common">Bark spider</name>
    <name type="synonym">Caerostris bankana</name>
    <dbReference type="NCBI Taxonomy" id="172846"/>
    <lineage>
        <taxon>Eukaryota</taxon>
        <taxon>Metazoa</taxon>
        <taxon>Ecdysozoa</taxon>
        <taxon>Arthropoda</taxon>
        <taxon>Chelicerata</taxon>
        <taxon>Arachnida</taxon>
        <taxon>Araneae</taxon>
        <taxon>Araneomorphae</taxon>
        <taxon>Entelegynae</taxon>
        <taxon>Araneoidea</taxon>
        <taxon>Araneidae</taxon>
        <taxon>Caerostris</taxon>
    </lineage>
</organism>
<dbReference type="Proteomes" id="UP001054945">
    <property type="component" value="Unassembled WGS sequence"/>
</dbReference>